<gene>
    <name evidence="1" type="ORF">LCGC14_1967320</name>
</gene>
<reference evidence="1" key="1">
    <citation type="journal article" date="2015" name="Nature">
        <title>Complex archaea that bridge the gap between prokaryotes and eukaryotes.</title>
        <authorList>
            <person name="Spang A."/>
            <person name="Saw J.H."/>
            <person name="Jorgensen S.L."/>
            <person name="Zaremba-Niedzwiedzka K."/>
            <person name="Martijn J."/>
            <person name="Lind A.E."/>
            <person name="van Eijk R."/>
            <person name="Schleper C."/>
            <person name="Guy L."/>
            <person name="Ettema T.J."/>
        </authorList>
    </citation>
    <scope>NUCLEOTIDE SEQUENCE</scope>
</reference>
<dbReference type="AlphaFoldDB" id="A0A0F9I9S3"/>
<protein>
    <submittedName>
        <fullName evidence="1">Uncharacterized protein</fullName>
    </submittedName>
</protein>
<sequence length="78" mass="9016">LLSYAFDGDTYFAGVAVRSERAFWWSLEKGSEIIDTGLASSEKPWIDLLFPKYKPDSATWKLIVWATQTRVFWGSFFN</sequence>
<organism evidence="1">
    <name type="scientific">marine sediment metagenome</name>
    <dbReference type="NCBI Taxonomy" id="412755"/>
    <lineage>
        <taxon>unclassified sequences</taxon>
        <taxon>metagenomes</taxon>
        <taxon>ecological metagenomes</taxon>
    </lineage>
</organism>
<name>A0A0F9I9S3_9ZZZZ</name>
<accession>A0A0F9I9S3</accession>
<evidence type="ECO:0000313" key="1">
    <source>
        <dbReference type="EMBL" id="KKL84182.1"/>
    </source>
</evidence>
<proteinExistence type="predicted"/>
<feature type="non-terminal residue" evidence="1">
    <location>
        <position position="1"/>
    </location>
</feature>
<dbReference type="EMBL" id="LAZR01021774">
    <property type="protein sequence ID" value="KKL84182.1"/>
    <property type="molecule type" value="Genomic_DNA"/>
</dbReference>
<comment type="caution">
    <text evidence="1">The sequence shown here is derived from an EMBL/GenBank/DDBJ whole genome shotgun (WGS) entry which is preliminary data.</text>
</comment>